<sequence>MSDHGGGGGTAEGTRRSRIYDYLEPTAPAEPAEATPPPPPERVPDAAPEQSATDQVAIHHRRRRRQAAALLGEFRRTAVLVPLSADGDPLTGEFGGIRWIYAFSDEPSLARFAIARGEGAREWAYDRVLGARLLDVAIPAMPVPYGVALDVGSEGQGALFPPVMGIVPDAAALDSDVDAGTNDTNGMAPNGEELTR</sequence>
<name>A0ABV3ARS6_9ACTN</name>
<evidence type="ECO:0000256" key="1">
    <source>
        <dbReference type="SAM" id="MobiDB-lite"/>
    </source>
</evidence>
<feature type="compositionally biased region" description="Low complexity" evidence="1">
    <location>
        <begin position="24"/>
        <end position="33"/>
    </location>
</feature>
<dbReference type="Proteomes" id="UP001551189">
    <property type="component" value="Unassembled WGS sequence"/>
</dbReference>
<keyword evidence="3" id="KW-1185">Reference proteome</keyword>
<comment type="caution">
    <text evidence="2">The sequence shown here is derived from an EMBL/GenBank/DDBJ whole genome shotgun (WGS) entry which is preliminary data.</text>
</comment>
<accession>A0ABV3ARS6</accession>
<evidence type="ECO:0000313" key="2">
    <source>
        <dbReference type="EMBL" id="MEU6799888.1"/>
    </source>
</evidence>
<dbReference type="EMBL" id="JBEYXT010000006">
    <property type="protein sequence ID" value="MEU6799888.1"/>
    <property type="molecule type" value="Genomic_DNA"/>
</dbReference>
<organism evidence="2 3">
    <name type="scientific">Streptomyces neyagawaensis</name>
    <dbReference type="NCBI Taxonomy" id="42238"/>
    <lineage>
        <taxon>Bacteria</taxon>
        <taxon>Bacillati</taxon>
        <taxon>Actinomycetota</taxon>
        <taxon>Actinomycetes</taxon>
        <taxon>Kitasatosporales</taxon>
        <taxon>Streptomycetaceae</taxon>
        <taxon>Streptomyces</taxon>
    </lineage>
</organism>
<feature type="region of interest" description="Disordered" evidence="1">
    <location>
        <begin position="1"/>
        <end position="59"/>
    </location>
</feature>
<proteinExistence type="predicted"/>
<evidence type="ECO:0000313" key="3">
    <source>
        <dbReference type="Proteomes" id="UP001551189"/>
    </source>
</evidence>
<evidence type="ECO:0008006" key="4">
    <source>
        <dbReference type="Google" id="ProtNLM"/>
    </source>
</evidence>
<feature type="region of interest" description="Disordered" evidence="1">
    <location>
        <begin position="175"/>
        <end position="196"/>
    </location>
</feature>
<dbReference type="RefSeq" id="WP_359690168.1">
    <property type="nucleotide sequence ID" value="NZ_JBEYXT010000006.1"/>
</dbReference>
<protein>
    <recommendedName>
        <fullName evidence="4">SseB protein N-terminal domain-containing protein</fullName>
    </recommendedName>
</protein>
<reference evidence="2 3" key="1">
    <citation type="submission" date="2024-06" db="EMBL/GenBank/DDBJ databases">
        <title>The Natural Products Discovery Center: Release of the First 8490 Sequenced Strains for Exploring Actinobacteria Biosynthetic Diversity.</title>
        <authorList>
            <person name="Kalkreuter E."/>
            <person name="Kautsar S.A."/>
            <person name="Yang D."/>
            <person name="Bader C.D."/>
            <person name="Teijaro C.N."/>
            <person name="Fluegel L."/>
            <person name="Davis C.M."/>
            <person name="Simpson J.R."/>
            <person name="Lauterbach L."/>
            <person name="Steele A.D."/>
            <person name="Gui C."/>
            <person name="Meng S."/>
            <person name="Li G."/>
            <person name="Viehrig K."/>
            <person name="Ye F."/>
            <person name="Su P."/>
            <person name="Kiefer A.F."/>
            <person name="Nichols A."/>
            <person name="Cepeda A.J."/>
            <person name="Yan W."/>
            <person name="Fan B."/>
            <person name="Jiang Y."/>
            <person name="Adhikari A."/>
            <person name="Zheng C.-J."/>
            <person name="Schuster L."/>
            <person name="Cowan T.M."/>
            <person name="Smanski M.J."/>
            <person name="Chevrette M.G."/>
            <person name="De Carvalho L.P.S."/>
            <person name="Shen B."/>
        </authorList>
    </citation>
    <scope>NUCLEOTIDE SEQUENCE [LARGE SCALE GENOMIC DNA]</scope>
    <source>
        <strain evidence="2 3">NPDC046851</strain>
    </source>
</reference>
<feature type="compositionally biased region" description="Gly residues" evidence="1">
    <location>
        <begin position="1"/>
        <end position="11"/>
    </location>
</feature>
<gene>
    <name evidence="2" type="ORF">ABZ931_02530</name>
</gene>